<evidence type="ECO:0000313" key="2">
    <source>
        <dbReference type="EMBL" id="CAF4911699.1"/>
    </source>
</evidence>
<dbReference type="Proteomes" id="UP000663880">
    <property type="component" value="Unassembled WGS sequence"/>
</dbReference>
<dbReference type="OrthoDB" id="7401204at2759"/>
<protein>
    <submittedName>
        <fullName evidence="2">Uncharacterized protein</fullName>
    </submittedName>
</protein>
<gene>
    <name evidence="2" type="ORF">PMACD_LOCUS12194</name>
</gene>
<dbReference type="AlphaFoldDB" id="A0A821VPD7"/>
<proteinExistence type="predicted"/>
<accession>A0A821VPD7</accession>
<sequence length="138" mass="15736">MIVKYSLVFVMLFCIFGLDAKLSSPPHCTQVTKDSDFISRYKMNYPEAYIHPGQKEAFQKLYCINPAAVNKGVSVVCDWAAPPQVQFTMGDEYMHVIRQDPTGRYPGNAVIKTYQICNHTKHLHLQSDIVVTETDDFE</sequence>
<evidence type="ECO:0000256" key="1">
    <source>
        <dbReference type="SAM" id="SignalP"/>
    </source>
</evidence>
<comment type="caution">
    <text evidence="2">The sequence shown here is derived from an EMBL/GenBank/DDBJ whole genome shotgun (WGS) entry which is preliminary data.</text>
</comment>
<evidence type="ECO:0000313" key="3">
    <source>
        <dbReference type="Proteomes" id="UP000663880"/>
    </source>
</evidence>
<keyword evidence="3" id="KW-1185">Reference proteome</keyword>
<organism evidence="2 3">
    <name type="scientific">Pieris macdunnoughi</name>
    <dbReference type="NCBI Taxonomy" id="345717"/>
    <lineage>
        <taxon>Eukaryota</taxon>
        <taxon>Metazoa</taxon>
        <taxon>Ecdysozoa</taxon>
        <taxon>Arthropoda</taxon>
        <taxon>Hexapoda</taxon>
        <taxon>Insecta</taxon>
        <taxon>Pterygota</taxon>
        <taxon>Neoptera</taxon>
        <taxon>Endopterygota</taxon>
        <taxon>Lepidoptera</taxon>
        <taxon>Glossata</taxon>
        <taxon>Ditrysia</taxon>
        <taxon>Papilionoidea</taxon>
        <taxon>Pieridae</taxon>
        <taxon>Pierinae</taxon>
        <taxon>Pieris</taxon>
    </lineage>
</organism>
<reference evidence="2" key="1">
    <citation type="submission" date="2021-02" db="EMBL/GenBank/DDBJ databases">
        <authorList>
            <person name="Steward A R."/>
        </authorList>
    </citation>
    <scope>NUCLEOTIDE SEQUENCE</scope>
</reference>
<name>A0A821VPD7_9NEOP</name>
<feature type="signal peptide" evidence="1">
    <location>
        <begin position="1"/>
        <end position="20"/>
    </location>
</feature>
<feature type="chain" id="PRO_5032534945" evidence="1">
    <location>
        <begin position="21"/>
        <end position="138"/>
    </location>
</feature>
<keyword evidence="1" id="KW-0732">Signal</keyword>
<dbReference type="EMBL" id="CAJOBZ010000045">
    <property type="protein sequence ID" value="CAF4911699.1"/>
    <property type="molecule type" value="Genomic_DNA"/>
</dbReference>